<reference evidence="2 3" key="1">
    <citation type="submission" date="2019-03" db="EMBL/GenBank/DDBJ databases">
        <title>First draft genome of Liparis tanakae, snailfish: a comprehensive survey of snailfish specific genes.</title>
        <authorList>
            <person name="Kim W."/>
            <person name="Song I."/>
            <person name="Jeong J.-H."/>
            <person name="Kim D."/>
            <person name="Kim S."/>
            <person name="Ryu S."/>
            <person name="Song J.Y."/>
            <person name="Lee S.K."/>
        </authorList>
    </citation>
    <scope>NUCLEOTIDE SEQUENCE [LARGE SCALE GENOMIC DNA]</scope>
    <source>
        <tissue evidence="2">Muscle</tissue>
    </source>
</reference>
<dbReference type="EMBL" id="SRLO01001679">
    <property type="protein sequence ID" value="TNN35956.1"/>
    <property type="molecule type" value="Genomic_DNA"/>
</dbReference>
<comment type="caution">
    <text evidence="2">The sequence shown here is derived from an EMBL/GenBank/DDBJ whole genome shotgun (WGS) entry which is preliminary data.</text>
</comment>
<name>A0A4Z2F3Z2_9TELE</name>
<evidence type="ECO:0000313" key="2">
    <source>
        <dbReference type="EMBL" id="TNN35956.1"/>
    </source>
</evidence>
<keyword evidence="3" id="KW-1185">Reference proteome</keyword>
<protein>
    <submittedName>
        <fullName evidence="2">Uncharacterized protein</fullName>
    </submittedName>
</protein>
<evidence type="ECO:0000313" key="3">
    <source>
        <dbReference type="Proteomes" id="UP000314294"/>
    </source>
</evidence>
<dbReference type="Proteomes" id="UP000314294">
    <property type="component" value="Unassembled WGS sequence"/>
</dbReference>
<dbReference type="AlphaFoldDB" id="A0A4Z2F3Z2"/>
<dbReference type="OrthoDB" id="67933at2759"/>
<feature type="region of interest" description="Disordered" evidence="1">
    <location>
        <begin position="44"/>
        <end position="63"/>
    </location>
</feature>
<gene>
    <name evidence="2" type="ORF">EYF80_053873</name>
</gene>
<proteinExistence type="predicted"/>
<feature type="compositionally biased region" description="Low complexity" evidence="1">
    <location>
        <begin position="44"/>
        <end position="62"/>
    </location>
</feature>
<accession>A0A4Z2F3Z2</accession>
<organism evidence="2 3">
    <name type="scientific">Liparis tanakae</name>
    <name type="common">Tanaka's snailfish</name>
    <dbReference type="NCBI Taxonomy" id="230148"/>
    <lineage>
        <taxon>Eukaryota</taxon>
        <taxon>Metazoa</taxon>
        <taxon>Chordata</taxon>
        <taxon>Craniata</taxon>
        <taxon>Vertebrata</taxon>
        <taxon>Euteleostomi</taxon>
        <taxon>Actinopterygii</taxon>
        <taxon>Neopterygii</taxon>
        <taxon>Teleostei</taxon>
        <taxon>Neoteleostei</taxon>
        <taxon>Acanthomorphata</taxon>
        <taxon>Eupercaria</taxon>
        <taxon>Perciformes</taxon>
        <taxon>Cottioidei</taxon>
        <taxon>Cottales</taxon>
        <taxon>Liparidae</taxon>
        <taxon>Liparis</taxon>
    </lineage>
</organism>
<evidence type="ECO:0000256" key="1">
    <source>
        <dbReference type="SAM" id="MobiDB-lite"/>
    </source>
</evidence>
<sequence length="271" mass="30018">MRVKISGYQTTVRLPTSPQRSVFDGFPSRSTVRICCTISSLLGGSAGSCGPSPSPSDPASSRCSDRSFGVRSCLKTLQPTSGDLITWEHLVGGFLCRRHIHRSCRYLQEEEGGELSDTKGRGRAKLVRLQLELLDELDGRHLFATQRHDLPNIAVTLRRALTPGSDLTWATRNRLRAFPGFRFMPRTTQHTRYGRTSFTSAATVTEMAVGLSDTWRTLATILFSSSSSSSSWSSATFSFFFLCCFFPLSALRPPSASPPSSPWRPLPFTRR</sequence>